<dbReference type="InterPro" id="IPR050679">
    <property type="entry name" value="Bact_HTH_transcr_reg"/>
</dbReference>
<reference evidence="5" key="1">
    <citation type="journal article" date="2021" name="mSystems">
        <title>Bacteria and Archaea Synergistically Convert Glycine Betaine to Biogenic Methane in the Formosa Cold Seep of the South China Sea.</title>
        <authorList>
            <person name="Li L."/>
            <person name="Zhang W."/>
            <person name="Zhang S."/>
            <person name="Song L."/>
            <person name="Sun Q."/>
            <person name="Zhang H."/>
            <person name="Xiang H."/>
            <person name="Dong X."/>
        </authorList>
    </citation>
    <scope>NUCLEOTIDE SEQUENCE</scope>
    <source>
        <strain evidence="5">ZWT</strain>
    </source>
</reference>
<proteinExistence type="predicted"/>
<dbReference type="InterPro" id="IPR011663">
    <property type="entry name" value="UTRA"/>
</dbReference>
<dbReference type="Proteomes" id="UP001056429">
    <property type="component" value="Unassembled WGS sequence"/>
</dbReference>
<evidence type="ECO:0000256" key="2">
    <source>
        <dbReference type="ARBA" id="ARBA00023125"/>
    </source>
</evidence>
<dbReference type="Pfam" id="PF00392">
    <property type="entry name" value="GntR"/>
    <property type="match status" value="1"/>
</dbReference>
<dbReference type="CDD" id="cd07377">
    <property type="entry name" value="WHTH_GntR"/>
    <property type="match status" value="1"/>
</dbReference>
<dbReference type="PRINTS" id="PR00035">
    <property type="entry name" value="HTHGNTR"/>
</dbReference>
<evidence type="ECO:0000259" key="4">
    <source>
        <dbReference type="PROSITE" id="PS50949"/>
    </source>
</evidence>
<dbReference type="GO" id="GO:0045892">
    <property type="term" value="P:negative regulation of DNA-templated transcription"/>
    <property type="evidence" value="ECO:0007669"/>
    <property type="project" value="TreeGrafter"/>
</dbReference>
<dbReference type="GO" id="GO:0003700">
    <property type="term" value="F:DNA-binding transcription factor activity"/>
    <property type="evidence" value="ECO:0007669"/>
    <property type="project" value="InterPro"/>
</dbReference>
<name>A0A9J6P8U4_9CLOT</name>
<dbReference type="FunFam" id="1.10.10.10:FF:000079">
    <property type="entry name" value="GntR family transcriptional regulator"/>
    <property type="match status" value="1"/>
</dbReference>
<comment type="caution">
    <text evidence="5">The sequence shown here is derived from an EMBL/GenBank/DDBJ whole genome shotgun (WGS) entry which is preliminary data.</text>
</comment>
<dbReference type="SMART" id="SM00866">
    <property type="entry name" value="UTRA"/>
    <property type="match status" value="1"/>
</dbReference>
<keyword evidence="3" id="KW-0804">Transcription</keyword>
<dbReference type="SUPFAM" id="SSF64288">
    <property type="entry name" value="Chorismate lyase-like"/>
    <property type="match status" value="1"/>
</dbReference>
<keyword evidence="6" id="KW-1185">Reference proteome</keyword>
<feature type="domain" description="HTH gntR-type" evidence="4">
    <location>
        <begin position="8"/>
        <end position="76"/>
    </location>
</feature>
<keyword evidence="1" id="KW-0805">Transcription regulation</keyword>
<dbReference type="SUPFAM" id="SSF46785">
    <property type="entry name" value="Winged helix' DNA-binding domain"/>
    <property type="match status" value="1"/>
</dbReference>
<evidence type="ECO:0000256" key="3">
    <source>
        <dbReference type="ARBA" id="ARBA00023163"/>
    </source>
</evidence>
<evidence type="ECO:0000313" key="6">
    <source>
        <dbReference type="Proteomes" id="UP001056429"/>
    </source>
</evidence>
<dbReference type="SMART" id="SM00345">
    <property type="entry name" value="HTH_GNTR"/>
    <property type="match status" value="1"/>
</dbReference>
<evidence type="ECO:0000256" key="1">
    <source>
        <dbReference type="ARBA" id="ARBA00023015"/>
    </source>
</evidence>
<dbReference type="RefSeq" id="WP_250861082.1">
    <property type="nucleotide sequence ID" value="NZ_JAGSOJ010000004.1"/>
</dbReference>
<dbReference type="Gene3D" id="1.10.10.10">
    <property type="entry name" value="Winged helix-like DNA-binding domain superfamily/Winged helix DNA-binding domain"/>
    <property type="match status" value="1"/>
</dbReference>
<dbReference type="InterPro" id="IPR000524">
    <property type="entry name" value="Tscrpt_reg_HTH_GntR"/>
</dbReference>
<dbReference type="PANTHER" id="PTHR44846">
    <property type="entry name" value="MANNOSYL-D-GLYCERATE TRANSPORT/METABOLISM SYSTEM REPRESSOR MNGR-RELATED"/>
    <property type="match status" value="1"/>
</dbReference>
<accession>A0A9J6P8U4</accession>
<dbReference type="GO" id="GO:0003677">
    <property type="term" value="F:DNA binding"/>
    <property type="evidence" value="ECO:0007669"/>
    <property type="project" value="UniProtKB-KW"/>
</dbReference>
<dbReference type="AlphaFoldDB" id="A0A9J6P8U4"/>
<dbReference type="Gene3D" id="3.40.1410.10">
    <property type="entry name" value="Chorismate lyase-like"/>
    <property type="match status" value="1"/>
</dbReference>
<dbReference type="EMBL" id="JAGSOJ010000004">
    <property type="protein sequence ID" value="MCM1991949.1"/>
    <property type="molecule type" value="Genomic_DNA"/>
</dbReference>
<sequence length="236" mass="28387">MINRNNYIPLYIQVKDEILSKVRDEVWKVEEKIPTEKELMKNYKVGRATIREAITMLVNEGYLEKRQGIGTFVCRREPHLGFEPFISLAVSLNLRGLKHNNKIIKNEKINVSQTEQIDMKWHEDKAYYIERERFVEEKLIGIEKFYFDYEFQEEIQKEDISDSLGKIIVEKLNIPIKRVIQDISYRDSTIEEARRLGYSNEVKIMKMIRWIYVEGRTEPFQYMEFIIPSKIQKYFI</sequence>
<dbReference type="PROSITE" id="PS50949">
    <property type="entry name" value="HTH_GNTR"/>
    <property type="match status" value="1"/>
</dbReference>
<reference evidence="5" key="2">
    <citation type="submission" date="2021-04" db="EMBL/GenBank/DDBJ databases">
        <authorList>
            <person name="Dong X."/>
        </authorList>
    </citation>
    <scope>NUCLEOTIDE SEQUENCE</scope>
    <source>
        <strain evidence="5">ZWT</strain>
    </source>
</reference>
<gene>
    <name evidence="5" type="ORF">KDK92_19585</name>
</gene>
<organism evidence="5 6">
    <name type="scientific">Oceanirhabdus seepicola</name>
    <dbReference type="NCBI Taxonomy" id="2828781"/>
    <lineage>
        <taxon>Bacteria</taxon>
        <taxon>Bacillati</taxon>
        <taxon>Bacillota</taxon>
        <taxon>Clostridia</taxon>
        <taxon>Eubacteriales</taxon>
        <taxon>Clostridiaceae</taxon>
        <taxon>Oceanirhabdus</taxon>
    </lineage>
</organism>
<keyword evidence="2" id="KW-0238">DNA-binding</keyword>
<dbReference type="Pfam" id="PF07702">
    <property type="entry name" value="UTRA"/>
    <property type="match status" value="1"/>
</dbReference>
<dbReference type="InterPro" id="IPR028978">
    <property type="entry name" value="Chorismate_lyase_/UTRA_dom_sf"/>
</dbReference>
<dbReference type="InterPro" id="IPR036388">
    <property type="entry name" value="WH-like_DNA-bd_sf"/>
</dbReference>
<protein>
    <submittedName>
        <fullName evidence="5">GntR family transcriptional regulator</fullName>
    </submittedName>
</protein>
<dbReference type="InterPro" id="IPR036390">
    <property type="entry name" value="WH_DNA-bd_sf"/>
</dbReference>
<evidence type="ECO:0000313" key="5">
    <source>
        <dbReference type="EMBL" id="MCM1991949.1"/>
    </source>
</evidence>
<dbReference type="PANTHER" id="PTHR44846:SF1">
    <property type="entry name" value="MANNOSYL-D-GLYCERATE TRANSPORT_METABOLISM SYSTEM REPRESSOR MNGR-RELATED"/>
    <property type="match status" value="1"/>
</dbReference>